<accession>A0A2H1FJA4</accession>
<gene>
    <name evidence="12" type="ORF">ZT1E4_G186</name>
</gene>
<dbReference type="InterPro" id="IPR006638">
    <property type="entry name" value="Elp3/MiaA/NifB-like_rSAM"/>
</dbReference>
<dbReference type="SFLD" id="SFLDF00318">
    <property type="entry name" value="Viperin"/>
    <property type="match status" value="1"/>
</dbReference>
<keyword evidence="10" id="KW-0472">Membrane</keyword>
<evidence type="ECO:0000256" key="5">
    <source>
        <dbReference type="ARBA" id="ARBA00023004"/>
    </source>
</evidence>
<evidence type="ECO:0000256" key="9">
    <source>
        <dbReference type="SAM" id="MobiDB-lite"/>
    </source>
</evidence>
<evidence type="ECO:0000256" key="7">
    <source>
        <dbReference type="ARBA" id="ARBA00023118"/>
    </source>
</evidence>
<dbReference type="InterPro" id="IPR007197">
    <property type="entry name" value="rSAM"/>
</dbReference>
<evidence type="ECO:0000313" key="12">
    <source>
        <dbReference type="EMBL" id="SMR41408.1"/>
    </source>
</evidence>
<reference evidence="13" key="1">
    <citation type="submission" date="2017-05" db="EMBL/GenBank/DDBJ databases">
        <authorList>
            <person name="Song R."/>
            <person name="Chenine A.L."/>
            <person name="Ruprecht R.M."/>
        </authorList>
    </citation>
    <scope>NUCLEOTIDE SEQUENCE [LARGE SCALE GENOMIC DNA]</scope>
</reference>
<feature type="compositionally biased region" description="Basic and acidic residues" evidence="9">
    <location>
        <begin position="99"/>
        <end position="114"/>
    </location>
</feature>
<dbReference type="InterPro" id="IPR051196">
    <property type="entry name" value="RSAD2/Viperin_antiviral"/>
</dbReference>
<dbReference type="SFLD" id="SFLDG01088">
    <property type="entry name" value="antiviral_proteins"/>
    <property type="match status" value="1"/>
</dbReference>
<dbReference type="CDD" id="cd01335">
    <property type="entry name" value="Radical_SAM"/>
    <property type="match status" value="1"/>
</dbReference>
<dbReference type="SFLD" id="SFLDG01067">
    <property type="entry name" value="SPASM/twitch_domain_containing"/>
    <property type="match status" value="1"/>
</dbReference>
<dbReference type="SUPFAM" id="SSF102114">
    <property type="entry name" value="Radical SAM enzymes"/>
    <property type="match status" value="1"/>
</dbReference>
<dbReference type="Gene3D" id="3.20.20.70">
    <property type="entry name" value="Aldolase class I"/>
    <property type="match status" value="1"/>
</dbReference>
<dbReference type="NCBIfam" id="NF038283">
    <property type="entry name" value="viperin_w_prok"/>
    <property type="match status" value="1"/>
</dbReference>
<protein>
    <recommendedName>
        <fullName evidence="11">Radical SAM core domain-containing protein</fullName>
    </recommendedName>
</protein>
<dbReference type="GO" id="GO:0046872">
    <property type="term" value="F:metal ion binding"/>
    <property type="evidence" value="ECO:0007669"/>
    <property type="project" value="UniProtKB-KW"/>
</dbReference>
<dbReference type="GO" id="GO:0051607">
    <property type="term" value="P:defense response to virus"/>
    <property type="evidence" value="ECO:0007669"/>
    <property type="project" value="UniProtKB-KW"/>
</dbReference>
<dbReference type="AlphaFoldDB" id="A0A2H1FJA4"/>
<dbReference type="Pfam" id="PF04055">
    <property type="entry name" value="Radical_SAM"/>
    <property type="match status" value="1"/>
</dbReference>
<feature type="transmembrane region" description="Helical" evidence="10">
    <location>
        <begin position="35"/>
        <end position="55"/>
    </location>
</feature>
<keyword evidence="8" id="KW-0496">Mitochondrion</keyword>
<dbReference type="InterPro" id="IPR058240">
    <property type="entry name" value="rSAM_sf"/>
</dbReference>
<dbReference type="GO" id="GO:0051539">
    <property type="term" value="F:4 iron, 4 sulfur cluster binding"/>
    <property type="evidence" value="ECO:0007669"/>
    <property type="project" value="UniProtKB-KW"/>
</dbReference>
<dbReference type="SFLD" id="SFLDS00029">
    <property type="entry name" value="Radical_SAM"/>
    <property type="match status" value="1"/>
</dbReference>
<dbReference type="PANTHER" id="PTHR21339:SF0">
    <property type="entry name" value="S-ADENOSYLMETHIONINE-DEPENDENT NUCLEOTIDE DEHYDRATASE RSAD2"/>
    <property type="match status" value="1"/>
</dbReference>
<evidence type="ECO:0000256" key="1">
    <source>
        <dbReference type="ARBA" id="ARBA00001966"/>
    </source>
</evidence>
<evidence type="ECO:0000256" key="6">
    <source>
        <dbReference type="ARBA" id="ARBA00023014"/>
    </source>
</evidence>
<organism evidence="12 13">
    <name type="scientific">Zymoseptoria tritici ST99CH_1E4</name>
    <dbReference type="NCBI Taxonomy" id="1276532"/>
    <lineage>
        <taxon>Eukaryota</taxon>
        <taxon>Fungi</taxon>
        <taxon>Dikarya</taxon>
        <taxon>Ascomycota</taxon>
        <taxon>Pezizomycotina</taxon>
        <taxon>Dothideomycetes</taxon>
        <taxon>Dothideomycetidae</taxon>
        <taxon>Mycosphaerellales</taxon>
        <taxon>Mycosphaerellaceae</taxon>
        <taxon>Zymoseptoria</taxon>
    </lineage>
</organism>
<evidence type="ECO:0000256" key="8">
    <source>
        <dbReference type="ARBA" id="ARBA00023128"/>
    </source>
</evidence>
<keyword evidence="2" id="KW-0004">4Fe-4S</keyword>
<evidence type="ECO:0000313" key="13">
    <source>
        <dbReference type="Proteomes" id="UP000245764"/>
    </source>
</evidence>
<feature type="compositionally biased region" description="Low complexity" evidence="9">
    <location>
        <begin position="1"/>
        <end position="19"/>
    </location>
</feature>
<evidence type="ECO:0000256" key="3">
    <source>
        <dbReference type="ARBA" id="ARBA00022691"/>
    </source>
</evidence>
<keyword evidence="4" id="KW-0479">Metal-binding</keyword>
<keyword evidence="7" id="KW-0051">Antiviral defense</keyword>
<dbReference type="PROSITE" id="PS51918">
    <property type="entry name" value="RADICAL_SAM"/>
    <property type="match status" value="1"/>
</dbReference>
<keyword evidence="3" id="KW-0949">S-adenosyl-L-methionine</keyword>
<evidence type="ECO:0000256" key="2">
    <source>
        <dbReference type="ARBA" id="ARBA00022485"/>
    </source>
</evidence>
<proteinExistence type="predicted"/>
<keyword evidence="10" id="KW-1133">Transmembrane helix</keyword>
<evidence type="ECO:0000259" key="11">
    <source>
        <dbReference type="PROSITE" id="PS51918"/>
    </source>
</evidence>
<comment type="cofactor">
    <cofactor evidence="1">
        <name>[4Fe-4S] cluster</name>
        <dbReference type="ChEBI" id="CHEBI:49883"/>
    </cofactor>
</comment>
<dbReference type="InterPro" id="IPR013785">
    <property type="entry name" value="Aldolase_TIM"/>
</dbReference>
<keyword evidence="6" id="KW-0411">Iron-sulfur</keyword>
<keyword evidence="5" id="KW-0408">Iron</keyword>
<feature type="region of interest" description="Disordered" evidence="9">
    <location>
        <begin position="91"/>
        <end position="122"/>
    </location>
</feature>
<dbReference type="SMART" id="SM00729">
    <property type="entry name" value="Elp3"/>
    <property type="match status" value="1"/>
</dbReference>
<evidence type="ECO:0000256" key="4">
    <source>
        <dbReference type="ARBA" id="ARBA00022723"/>
    </source>
</evidence>
<sequence length="539" mass="61372">MANVSPSSSFPSTTSTPSDWPKDDPSSETHSMVNYYFVFIGLAIVTVTIAAVVTWTRKQRVDLLRERPPRHDPAAGPWNDLNSWEQNRANRHSRFGHRRSNEYTREEGLNEHGEAPPPYVPPPPMQRGEDIGNAPPAVPLRTLSRDQAGLKPPDQRLVGVKYIMRHFIGVTLVIKSELIKRNRYRNNDIFNMVNMDSPHLVAISKIVVIVSLIVLFISYLIVSCPPPSPPTKSLRSVNFHFTRKCNKTCVFCFHTEKTSHIASDDEMKNGLRLLQQAGMVKINFAGGEPFLYPSKLAMLCQFCKEDLSMESVSIISNGTKITENWLRRDRKFVDVLGVSCDSFDEATNLKIGRGTGENVKTLFKIREWCRELGIKFKLNTVVLRWTWEEDVVETIKQLDPFRWKVFQVLPVDGENDATATETELDKRKRSVKDVLITDEQFELFCKRHDHLECFVPESNDLMASSYVIVDEYLRFLDKGNGEEKASASILDVGVEKAFAEVKWDKEAYEKRGAVYDWSKDREANVQTCGMSGANTGLDW</sequence>
<dbReference type="Proteomes" id="UP000245764">
    <property type="component" value="Chromosome 1"/>
</dbReference>
<dbReference type="EMBL" id="LT854253">
    <property type="protein sequence ID" value="SMR41408.1"/>
    <property type="molecule type" value="Genomic_DNA"/>
</dbReference>
<feature type="region of interest" description="Disordered" evidence="9">
    <location>
        <begin position="1"/>
        <end position="26"/>
    </location>
</feature>
<dbReference type="PANTHER" id="PTHR21339">
    <property type="entry name" value="RADICAL S-ADENOSYL METHIONINE DOMAIN-CONTAINING PROTEIN 2"/>
    <property type="match status" value="1"/>
</dbReference>
<feature type="domain" description="Radical SAM core" evidence="11">
    <location>
        <begin position="226"/>
        <end position="442"/>
    </location>
</feature>
<evidence type="ECO:0000256" key="10">
    <source>
        <dbReference type="SAM" id="Phobius"/>
    </source>
</evidence>
<keyword evidence="10" id="KW-0812">Transmembrane</keyword>
<name>A0A2H1FJA4_ZYMTR</name>
<dbReference type="GO" id="GO:0003824">
    <property type="term" value="F:catalytic activity"/>
    <property type="evidence" value="ECO:0007669"/>
    <property type="project" value="InterPro"/>
</dbReference>
<feature type="transmembrane region" description="Helical" evidence="10">
    <location>
        <begin position="200"/>
        <end position="222"/>
    </location>
</feature>